<feature type="transmembrane region" description="Helical" evidence="1">
    <location>
        <begin position="43"/>
        <end position="64"/>
    </location>
</feature>
<gene>
    <name evidence="3" type="ORF">RASY3_11490</name>
</gene>
<dbReference type="EMBL" id="JEOB01000003">
    <property type="protein sequence ID" value="EXM39153.1"/>
    <property type="molecule type" value="Genomic_DNA"/>
</dbReference>
<dbReference type="AlphaFoldDB" id="A0A011VX21"/>
<proteinExistence type="predicted"/>
<feature type="domain" description="Acyltransferase 3" evidence="2">
    <location>
        <begin position="21"/>
        <end position="325"/>
    </location>
</feature>
<dbReference type="GO" id="GO:0016747">
    <property type="term" value="F:acyltransferase activity, transferring groups other than amino-acyl groups"/>
    <property type="evidence" value="ECO:0007669"/>
    <property type="project" value="InterPro"/>
</dbReference>
<dbReference type="Proteomes" id="UP000021369">
    <property type="component" value="Unassembled WGS sequence"/>
</dbReference>
<evidence type="ECO:0000313" key="3">
    <source>
        <dbReference type="EMBL" id="EXM39153.1"/>
    </source>
</evidence>
<sequence length="353" mass="40091">MNSTELEQYYDDGHRCKGAGYLRFILMAFMCFWNYGFPEPTGVLSAISGFAAPAFFILSGYFVLVEDKEKRQKKTERKMKRSILFLAAMIVLNIIVNVIVCLINNISVTISRRIIFNFLVLNLWPLPIGNSIWFIQSLVYAYIIIYIADWLGLMKYYKAVMIMTFVFMLFTGEFAGIIHFNILGYRFIPGNWLTRALPYLLLGKYLREKSEILFRINNWIYAILFVAGAGLSVGEIILLGKTGFLVYQGHLIGYGIMAVAVCGMALSNPEANRSRITYCGTALSGIVYLLIDPIYFIIGLVMKNINISFVQYFGGIAALLLCIVISFIMSESFIARAFFTRWDNNGYVLSSDQ</sequence>
<evidence type="ECO:0000313" key="4">
    <source>
        <dbReference type="Proteomes" id="UP000021369"/>
    </source>
</evidence>
<feature type="transmembrane region" description="Helical" evidence="1">
    <location>
        <begin position="188"/>
        <end position="206"/>
    </location>
</feature>
<feature type="transmembrane region" description="Helical" evidence="1">
    <location>
        <begin position="128"/>
        <end position="148"/>
    </location>
</feature>
<keyword evidence="1" id="KW-0812">Transmembrane</keyword>
<comment type="caution">
    <text evidence="3">The sequence shown here is derived from an EMBL/GenBank/DDBJ whole genome shotgun (WGS) entry which is preliminary data.</text>
</comment>
<dbReference type="RefSeq" id="WP_037288279.1">
    <property type="nucleotide sequence ID" value="NZ_JEOB01000003.1"/>
</dbReference>
<keyword evidence="1" id="KW-1133">Transmembrane helix</keyword>
<accession>A0A011VX21</accession>
<keyword evidence="4" id="KW-1185">Reference proteome</keyword>
<feature type="transmembrane region" description="Helical" evidence="1">
    <location>
        <begin position="84"/>
        <end position="108"/>
    </location>
</feature>
<feature type="transmembrane region" description="Helical" evidence="1">
    <location>
        <begin position="20"/>
        <end position="37"/>
    </location>
</feature>
<dbReference type="OrthoDB" id="9810469at2"/>
<dbReference type="InterPro" id="IPR002656">
    <property type="entry name" value="Acyl_transf_3_dom"/>
</dbReference>
<dbReference type="PATRIC" id="fig|1341156.4.peg.2240"/>
<feature type="transmembrane region" description="Helical" evidence="1">
    <location>
        <begin position="278"/>
        <end position="298"/>
    </location>
</feature>
<keyword evidence="1" id="KW-0472">Membrane</keyword>
<dbReference type="Pfam" id="PF01757">
    <property type="entry name" value="Acyl_transf_3"/>
    <property type="match status" value="1"/>
</dbReference>
<protein>
    <recommendedName>
        <fullName evidence="2">Acyltransferase 3 domain-containing protein</fullName>
    </recommendedName>
</protein>
<name>A0A011VX21_RUMAL</name>
<evidence type="ECO:0000259" key="2">
    <source>
        <dbReference type="Pfam" id="PF01757"/>
    </source>
</evidence>
<feature type="transmembrane region" description="Helical" evidence="1">
    <location>
        <begin position="160"/>
        <end position="182"/>
    </location>
</feature>
<evidence type="ECO:0000256" key="1">
    <source>
        <dbReference type="SAM" id="Phobius"/>
    </source>
</evidence>
<organism evidence="3 4">
    <name type="scientific">Ruminococcus albus SY3</name>
    <dbReference type="NCBI Taxonomy" id="1341156"/>
    <lineage>
        <taxon>Bacteria</taxon>
        <taxon>Bacillati</taxon>
        <taxon>Bacillota</taxon>
        <taxon>Clostridia</taxon>
        <taxon>Eubacteriales</taxon>
        <taxon>Oscillospiraceae</taxon>
        <taxon>Ruminococcus</taxon>
    </lineage>
</organism>
<reference evidence="3 4" key="1">
    <citation type="submission" date="2013-06" db="EMBL/GenBank/DDBJ databases">
        <title>Rumen cellulosomics: divergent fiber-degrading strategies revealed by comparative genome-wide analysis of six Ruminococcal strains.</title>
        <authorList>
            <person name="Dassa B."/>
            <person name="Borovok I."/>
            <person name="Lamed R."/>
            <person name="Flint H."/>
            <person name="Yeoman C.J."/>
            <person name="White B."/>
            <person name="Bayer E.A."/>
        </authorList>
    </citation>
    <scope>NUCLEOTIDE SEQUENCE [LARGE SCALE GENOMIC DNA]</scope>
    <source>
        <strain evidence="3 4">SY3</strain>
    </source>
</reference>
<feature type="transmembrane region" description="Helical" evidence="1">
    <location>
        <begin position="218"/>
        <end position="239"/>
    </location>
</feature>
<feature type="transmembrane region" description="Helical" evidence="1">
    <location>
        <begin position="310"/>
        <end position="329"/>
    </location>
</feature>
<feature type="transmembrane region" description="Helical" evidence="1">
    <location>
        <begin position="245"/>
        <end position="266"/>
    </location>
</feature>